<evidence type="ECO:0000313" key="2">
    <source>
        <dbReference type="Proteomes" id="UP000605992"/>
    </source>
</evidence>
<protein>
    <submittedName>
        <fullName evidence="1">Uncharacterized protein</fullName>
    </submittedName>
</protein>
<gene>
    <name evidence="1" type="ORF">Pth03_10910</name>
</gene>
<dbReference type="EMBL" id="BOOR01000007">
    <property type="protein sequence ID" value="GII52702.1"/>
    <property type="molecule type" value="Genomic_DNA"/>
</dbReference>
<name>A0A8J3XS22_9ACTN</name>
<organism evidence="1 2">
    <name type="scientific">Planotetraspora thailandica</name>
    <dbReference type="NCBI Taxonomy" id="487172"/>
    <lineage>
        <taxon>Bacteria</taxon>
        <taxon>Bacillati</taxon>
        <taxon>Actinomycetota</taxon>
        <taxon>Actinomycetes</taxon>
        <taxon>Streptosporangiales</taxon>
        <taxon>Streptosporangiaceae</taxon>
        <taxon>Planotetraspora</taxon>
    </lineage>
</organism>
<comment type="caution">
    <text evidence="1">The sequence shown here is derived from an EMBL/GenBank/DDBJ whole genome shotgun (WGS) entry which is preliminary data.</text>
</comment>
<sequence>MIVIRAFLSPLIPRIILMRLGLNRLIEQARREPFPYGPRRRPAQVTDERDDGGLFGIRYRPISRRNASVVTIGIP</sequence>
<evidence type="ECO:0000313" key="1">
    <source>
        <dbReference type="EMBL" id="GII52702.1"/>
    </source>
</evidence>
<dbReference type="Proteomes" id="UP000605992">
    <property type="component" value="Unassembled WGS sequence"/>
</dbReference>
<proteinExistence type="predicted"/>
<reference evidence="1" key="1">
    <citation type="submission" date="2021-01" db="EMBL/GenBank/DDBJ databases">
        <title>Whole genome shotgun sequence of Planotetraspora thailandica NBRC 104271.</title>
        <authorList>
            <person name="Komaki H."/>
            <person name="Tamura T."/>
        </authorList>
    </citation>
    <scope>NUCLEOTIDE SEQUENCE</scope>
    <source>
        <strain evidence="1">NBRC 104271</strain>
    </source>
</reference>
<keyword evidence="2" id="KW-1185">Reference proteome</keyword>
<dbReference type="AlphaFoldDB" id="A0A8J3XS22"/>
<accession>A0A8J3XS22</accession>